<comment type="caution">
    <text evidence="2">The sequence shown here is derived from an EMBL/GenBank/DDBJ whole genome shotgun (WGS) entry which is preliminary data.</text>
</comment>
<feature type="region of interest" description="Disordered" evidence="1">
    <location>
        <begin position="49"/>
        <end position="97"/>
    </location>
</feature>
<protein>
    <submittedName>
        <fullName evidence="2">Uncharacterized protein</fullName>
    </submittedName>
</protein>
<dbReference type="EMBL" id="JAVFKY010000006">
    <property type="protein sequence ID" value="KAK5575351.1"/>
    <property type="molecule type" value="Genomic_DNA"/>
</dbReference>
<dbReference type="AlphaFoldDB" id="A0AAN7TSX9"/>
<dbReference type="Proteomes" id="UP001344447">
    <property type="component" value="Unassembled WGS sequence"/>
</dbReference>
<evidence type="ECO:0000256" key="1">
    <source>
        <dbReference type="SAM" id="MobiDB-lite"/>
    </source>
</evidence>
<keyword evidence="3" id="KW-1185">Reference proteome</keyword>
<proteinExistence type="predicted"/>
<reference evidence="2 3" key="1">
    <citation type="submission" date="2023-11" db="EMBL/GenBank/DDBJ databases">
        <title>Dfirmibasis_genome.</title>
        <authorList>
            <person name="Edelbroek B."/>
            <person name="Kjellin J."/>
            <person name="Jerlstrom-Hultqvist J."/>
            <person name="Soderbom F."/>
        </authorList>
    </citation>
    <scope>NUCLEOTIDE SEQUENCE [LARGE SCALE GENOMIC DNA]</scope>
    <source>
        <strain evidence="2 3">TNS-C-14</strain>
    </source>
</reference>
<evidence type="ECO:0000313" key="2">
    <source>
        <dbReference type="EMBL" id="KAK5575351.1"/>
    </source>
</evidence>
<feature type="compositionally biased region" description="Basic and acidic residues" evidence="1">
    <location>
        <begin position="49"/>
        <end position="77"/>
    </location>
</feature>
<feature type="compositionally biased region" description="Low complexity" evidence="1">
    <location>
        <begin position="145"/>
        <end position="168"/>
    </location>
</feature>
<feature type="region of interest" description="Disordered" evidence="1">
    <location>
        <begin position="141"/>
        <end position="270"/>
    </location>
</feature>
<feature type="compositionally biased region" description="Basic and acidic residues" evidence="1">
    <location>
        <begin position="208"/>
        <end position="222"/>
    </location>
</feature>
<evidence type="ECO:0000313" key="3">
    <source>
        <dbReference type="Proteomes" id="UP001344447"/>
    </source>
</evidence>
<feature type="compositionally biased region" description="Basic and acidic residues" evidence="1">
    <location>
        <begin position="172"/>
        <end position="198"/>
    </location>
</feature>
<name>A0AAN7TSX9_9MYCE</name>
<feature type="compositionally biased region" description="Acidic residues" evidence="1">
    <location>
        <begin position="228"/>
        <end position="256"/>
    </location>
</feature>
<feature type="compositionally biased region" description="Basic and acidic residues" evidence="1">
    <location>
        <begin position="257"/>
        <end position="270"/>
    </location>
</feature>
<gene>
    <name evidence="2" type="ORF">RB653_010610</name>
</gene>
<sequence length="373" mass="43923">MMKQDDISFRITLNHLKQDLVGLEKFEDNKLYQDFISERFKQHLLQQHERHNQGHNDEKLEHQDHNEQKQEKQEEISQKSAIEDTNEINNNNNNDDILRNKSIDIFDLILANVNVDEIDEDYVYIREIDNDLYLKDINTTSPILDNNNTNNNIDKNNDNNIENNSSNQDDLDQNKNNESNDRDSNDDNDRNNGEDKLKSEKKKVTKKTKNENKKQNDDKESMENLILSDDDDDNDINNDSSENEEEEKEDEDEDENKEEKENNKMKREIRENKKNMIKKIKELKAHDDTFNEAFKFIDINKWLQTKGSDIISNEGSLEYDIRDCMNTLEDKINELNNLIEISSLGNNGKTINNKSKLSFSSNTANQEDDEDIR</sequence>
<organism evidence="2 3">
    <name type="scientific">Dictyostelium firmibasis</name>
    <dbReference type="NCBI Taxonomy" id="79012"/>
    <lineage>
        <taxon>Eukaryota</taxon>
        <taxon>Amoebozoa</taxon>
        <taxon>Evosea</taxon>
        <taxon>Eumycetozoa</taxon>
        <taxon>Dictyostelia</taxon>
        <taxon>Dictyosteliales</taxon>
        <taxon>Dictyosteliaceae</taxon>
        <taxon>Dictyostelium</taxon>
    </lineage>
</organism>
<accession>A0AAN7TSX9</accession>